<feature type="compositionally biased region" description="Polar residues" evidence="5">
    <location>
        <begin position="139"/>
        <end position="155"/>
    </location>
</feature>
<dbReference type="InterPro" id="IPR013083">
    <property type="entry name" value="Znf_RING/FYVE/PHD"/>
</dbReference>
<evidence type="ECO:0000256" key="1">
    <source>
        <dbReference type="ARBA" id="ARBA00022723"/>
    </source>
</evidence>
<feature type="region of interest" description="Disordered" evidence="5">
    <location>
        <begin position="581"/>
        <end position="653"/>
    </location>
</feature>
<dbReference type="PANTHER" id="PTHR23041">
    <property type="entry name" value="RING FINGER DOMAIN-CONTAINING"/>
    <property type="match status" value="1"/>
</dbReference>
<dbReference type="OrthoDB" id="6333297at2759"/>
<dbReference type="Gene3D" id="3.30.40.10">
    <property type="entry name" value="Zinc/RING finger domain, C3HC4 (zinc finger)"/>
    <property type="match status" value="1"/>
</dbReference>
<evidence type="ECO:0000256" key="3">
    <source>
        <dbReference type="ARBA" id="ARBA00022833"/>
    </source>
</evidence>
<feature type="region of interest" description="Disordered" evidence="5">
    <location>
        <begin position="107"/>
        <end position="155"/>
    </location>
</feature>
<feature type="compositionally biased region" description="Polar residues" evidence="5">
    <location>
        <begin position="447"/>
        <end position="460"/>
    </location>
</feature>
<dbReference type="SUPFAM" id="SSF57850">
    <property type="entry name" value="RING/U-box"/>
    <property type="match status" value="1"/>
</dbReference>
<feature type="region of interest" description="Disordered" evidence="5">
    <location>
        <begin position="366"/>
        <end position="483"/>
    </location>
</feature>
<dbReference type="SMART" id="SM00184">
    <property type="entry name" value="RING"/>
    <property type="match status" value="1"/>
</dbReference>
<organism evidence="7 8">
    <name type="scientific">Phanerochaete sordida</name>
    <dbReference type="NCBI Taxonomy" id="48140"/>
    <lineage>
        <taxon>Eukaryota</taxon>
        <taxon>Fungi</taxon>
        <taxon>Dikarya</taxon>
        <taxon>Basidiomycota</taxon>
        <taxon>Agaricomycotina</taxon>
        <taxon>Agaricomycetes</taxon>
        <taxon>Polyporales</taxon>
        <taxon>Phanerochaetaceae</taxon>
        <taxon>Phanerochaete</taxon>
    </lineage>
</organism>
<keyword evidence="8" id="KW-1185">Reference proteome</keyword>
<evidence type="ECO:0000313" key="7">
    <source>
        <dbReference type="EMBL" id="GJE86472.1"/>
    </source>
</evidence>
<feature type="region of interest" description="Disordered" evidence="5">
    <location>
        <begin position="336"/>
        <end position="355"/>
    </location>
</feature>
<evidence type="ECO:0000256" key="5">
    <source>
        <dbReference type="SAM" id="MobiDB-lite"/>
    </source>
</evidence>
<evidence type="ECO:0000256" key="2">
    <source>
        <dbReference type="ARBA" id="ARBA00022771"/>
    </source>
</evidence>
<keyword evidence="1" id="KW-0479">Metal-binding</keyword>
<dbReference type="AlphaFoldDB" id="A0A9P3LA70"/>
<dbReference type="SMART" id="SM00355">
    <property type="entry name" value="ZnF_C2H2"/>
    <property type="match status" value="4"/>
</dbReference>
<dbReference type="PROSITE" id="PS00028">
    <property type="entry name" value="ZINC_FINGER_C2H2_1"/>
    <property type="match status" value="1"/>
</dbReference>
<dbReference type="PANTHER" id="PTHR23041:SF78">
    <property type="entry name" value="E3 UBIQUITIN-PROTEIN LIGASE RNF4"/>
    <property type="match status" value="1"/>
</dbReference>
<feature type="compositionally biased region" description="Low complexity" evidence="5">
    <location>
        <begin position="638"/>
        <end position="650"/>
    </location>
</feature>
<evidence type="ECO:0000313" key="8">
    <source>
        <dbReference type="Proteomes" id="UP000703269"/>
    </source>
</evidence>
<dbReference type="Proteomes" id="UP000703269">
    <property type="component" value="Unassembled WGS sequence"/>
</dbReference>
<feature type="domain" description="RING-type" evidence="6">
    <location>
        <begin position="689"/>
        <end position="727"/>
    </location>
</feature>
<dbReference type="Pfam" id="PF00097">
    <property type="entry name" value="zf-C3HC4"/>
    <property type="match status" value="1"/>
</dbReference>
<comment type="caution">
    <text evidence="7">The sequence shown here is derived from an EMBL/GenBank/DDBJ whole genome shotgun (WGS) entry which is preliminary data.</text>
</comment>
<feature type="compositionally biased region" description="Low complexity" evidence="5">
    <location>
        <begin position="107"/>
        <end position="122"/>
    </location>
</feature>
<dbReference type="PROSITE" id="PS50089">
    <property type="entry name" value="ZF_RING_2"/>
    <property type="match status" value="1"/>
</dbReference>
<protein>
    <recommendedName>
        <fullName evidence="6">RING-type domain-containing protein</fullName>
    </recommendedName>
</protein>
<proteinExistence type="predicted"/>
<dbReference type="InterPro" id="IPR001841">
    <property type="entry name" value="Znf_RING"/>
</dbReference>
<feature type="compositionally biased region" description="Low complexity" evidence="5">
    <location>
        <begin position="470"/>
        <end position="483"/>
    </location>
</feature>
<accession>A0A9P3LA70</accession>
<keyword evidence="3" id="KW-0862">Zinc</keyword>
<reference evidence="7 8" key="1">
    <citation type="submission" date="2021-08" db="EMBL/GenBank/DDBJ databases">
        <title>Draft Genome Sequence of Phanerochaete sordida strain YK-624.</title>
        <authorList>
            <person name="Mori T."/>
            <person name="Dohra H."/>
            <person name="Suzuki T."/>
            <person name="Kawagishi H."/>
            <person name="Hirai H."/>
        </authorList>
    </citation>
    <scope>NUCLEOTIDE SEQUENCE [LARGE SCALE GENOMIC DNA]</scope>
    <source>
        <strain evidence="7 8">YK-624</strain>
    </source>
</reference>
<dbReference type="GO" id="GO:0008270">
    <property type="term" value="F:zinc ion binding"/>
    <property type="evidence" value="ECO:0007669"/>
    <property type="project" value="UniProtKB-KW"/>
</dbReference>
<dbReference type="EMBL" id="BPQB01000004">
    <property type="protein sequence ID" value="GJE86472.1"/>
    <property type="molecule type" value="Genomic_DNA"/>
</dbReference>
<gene>
    <name evidence="7" type="ORF">PsYK624_025520</name>
</gene>
<feature type="compositionally biased region" description="Polar residues" evidence="5">
    <location>
        <begin position="402"/>
        <end position="420"/>
    </location>
</feature>
<feature type="region of interest" description="Disordered" evidence="5">
    <location>
        <begin position="533"/>
        <end position="557"/>
    </location>
</feature>
<dbReference type="InterPro" id="IPR013087">
    <property type="entry name" value="Znf_C2H2_type"/>
</dbReference>
<evidence type="ECO:0000259" key="6">
    <source>
        <dbReference type="PROSITE" id="PS50089"/>
    </source>
</evidence>
<dbReference type="InterPro" id="IPR018957">
    <property type="entry name" value="Znf_C3HC4_RING-type"/>
</dbReference>
<keyword evidence="2 4" id="KW-0863">Zinc-finger</keyword>
<sequence length="740" mass="78033">MSSAVLCKTCNNQRFRNAAALEQHVRDSAAHRVRVRQQVVCAVCPGAKTFKDAAAYNNHAAQNREHRTRAAAGIDAAALGVVPAGALTPSASGASFSGASFSGTSFSGTSVSASGTSTPSGGLPDVFSRGASRPESAASVATVQSPPVSRPTSFMSFAPPRVTPVASLRNELPPALSRLRRASTASSSFSKEPVVDVPPTRPQCTMCGDYLGDGGIYQHSFEKHPDVCCGKCFIVLRSPTLLQQHFKDSDVHPKCEYCPTAFADSDAHFEHVEQVHSQVHAHKHDSLYEVANAHIVAPPLQESYSQVSSSDYSYRAPSPLSSCDLSDVPEQPDAVGVAAQAEPCETPKSDVPEFQRGLTIGIAQVTEQTRASSEPPLSAVAPRSPGFALDDFPDEPSVDLEPSTQSIISQASEGTPSTASDLLDLPQQTPPRVESRSSSLDARPRSNVGSAWSVVSSPKSTHSEAVEWQASPPAEAPSPEMSRAATPRIDIPRAETPHAETPCAETPCAETPRLVREAPIVREVPVFRAAHRRPTGGTVASEASSVVQTPVSPSPASPPGLLFTLTEQLVAQRVRQQAAQTEQAVGAQVLGSRGSSGRTTPMPAPGPVPRVRTPEPRARPESASGGRDAVQGVKPASKSRSTSRTMTSSSYDAAPASTAHNVAGAASGYDASGLQDAFPTPKPRLQWHCRICLRPPTDPTVTMCGHLFCHECIVIEMAKNLQCPVCRTAMLVRLNVAGSC</sequence>
<evidence type="ECO:0000256" key="4">
    <source>
        <dbReference type="PROSITE-ProRule" id="PRU00175"/>
    </source>
</evidence>
<dbReference type="PROSITE" id="PS00518">
    <property type="entry name" value="ZF_RING_1"/>
    <property type="match status" value="1"/>
</dbReference>
<name>A0A9P3LA70_9APHY</name>
<dbReference type="InterPro" id="IPR017907">
    <property type="entry name" value="Znf_RING_CS"/>
</dbReference>
<dbReference type="InterPro" id="IPR047134">
    <property type="entry name" value="RNF4"/>
</dbReference>